<dbReference type="Proteomes" id="UP000245626">
    <property type="component" value="Unassembled WGS sequence"/>
</dbReference>
<protein>
    <submittedName>
        <fullName evidence="1">Uncharacterized protein</fullName>
    </submittedName>
</protein>
<organism evidence="1 2">
    <name type="scientific">Violaceomyces palustris</name>
    <dbReference type="NCBI Taxonomy" id="1673888"/>
    <lineage>
        <taxon>Eukaryota</taxon>
        <taxon>Fungi</taxon>
        <taxon>Dikarya</taxon>
        <taxon>Basidiomycota</taxon>
        <taxon>Ustilaginomycotina</taxon>
        <taxon>Ustilaginomycetes</taxon>
        <taxon>Violaceomycetales</taxon>
        <taxon>Violaceomycetaceae</taxon>
        <taxon>Violaceomyces</taxon>
    </lineage>
</organism>
<reference evidence="1 2" key="1">
    <citation type="journal article" date="2018" name="Mol. Biol. Evol.">
        <title>Broad Genomic Sampling Reveals a Smut Pathogenic Ancestry of the Fungal Clade Ustilaginomycotina.</title>
        <authorList>
            <person name="Kijpornyongpan T."/>
            <person name="Mondo S.J."/>
            <person name="Barry K."/>
            <person name="Sandor L."/>
            <person name="Lee J."/>
            <person name="Lipzen A."/>
            <person name="Pangilinan J."/>
            <person name="LaButti K."/>
            <person name="Hainaut M."/>
            <person name="Henrissat B."/>
            <person name="Grigoriev I.V."/>
            <person name="Spatafora J.W."/>
            <person name="Aime M.C."/>
        </authorList>
    </citation>
    <scope>NUCLEOTIDE SEQUENCE [LARGE SCALE GENOMIC DNA]</scope>
    <source>
        <strain evidence="1 2">SA 807</strain>
    </source>
</reference>
<accession>A0ACD0P350</accession>
<gene>
    <name evidence="1" type="ORF">IE53DRAFT_367177</name>
</gene>
<dbReference type="EMBL" id="KZ819775">
    <property type="protein sequence ID" value="PWN52474.1"/>
    <property type="molecule type" value="Genomic_DNA"/>
</dbReference>
<evidence type="ECO:0000313" key="2">
    <source>
        <dbReference type="Proteomes" id="UP000245626"/>
    </source>
</evidence>
<proteinExistence type="predicted"/>
<name>A0ACD0P350_9BASI</name>
<evidence type="ECO:0000313" key="1">
    <source>
        <dbReference type="EMBL" id="PWN52474.1"/>
    </source>
</evidence>
<sequence>MPPRDYQLVIDTEPDIKVHRQEQEQFQDEHRLTPTRRRRASTDSDHHHHHRRRNSGDPSDPDPSWKRYYARENRSTILTWSIAILALVSILLILSRSQLYSWILPSPSDPKGGAGDIMGAFKPVDRQLHLPLVDGSKVELFTFLSGASGKSVEIPVYVDSWHNQGERDLRAKVKRIIVHCHGRERLASQAWSEASHARSLVDSSEAGETLIISPLFFNGYDKEIFGWKGRGSTGNLLVWKGNGWGDGSSNQYPIWDTSISSFEVLDLLALHLSDKRLYPNVEKLVFSGHSLGGQLMHRYSILGQAELSSGDVKISFVSFNPATLLYFDNRRKGPACQGMNEYKYGFEKIDQHLDYGPVLRWQLKDPTEYLKRYKTRRAHLLHGMEDQGTGDERPPAMAQGSTRLQRAKNYSDHLETYVRSENNTVDFVPKVSHDGILM</sequence>
<keyword evidence="2" id="KW-1185">Reference proteome</keyword>